<evidence type="ECO:0000313" key="1">
    <source>
        <dbReference type="EMBL" id="CAI9579479.1"/>
    </source>
</evidence>
<feature type="non-terminal residue" evidence="1">
    <location>
        <position position="65"/>
    </location>
</feature>
<protein>
    <submittedName>
        <fullName evidence="1">Uncharacterized protein</fullName>
    </submittedName>
</protein>
<keyword evidence="2" id="KW-1185">Reference proteome</keyword>
<dbReference type="EMBL" id="CATNWA010015098">
    <property type="protein sequence ID" value="CAI9579479.1"/>
    <property type="molecule type" value="Genomic_DNA"/>
</dbReference>
<accession>A0ABN9E3K8</accession>
<dbReference type="Proteomes" id="UP001162483">
    <property type="component" value="Unassembled WGS sequence"/>
</dbReference>
<reference evidence="1" key="1">
    <citation type="submission" date="2023-05" db="EMBL/GenBank/DDBJ databases">
        <authorList>
            <person name="Stuckert A."/>
        </authorList>
    </citation>
    <scope>NUCLEOTIDE SEQUENCE</scope>
</reference>
<proteinExistence type="predicted"/>
<gene>
    <name evidence="1" type="ORF">SPARVUS_LOCUS9080488</name>
</gene>
<sequence>MRGPGRADNLNAGSLQTLIYCECFHTLGERDIIYIVNAGSGGELLIVIHGGFMESRYYPVNFSGS</sequence>
<comment type="caution">
    <text evidence="1">The sequence shown here is derived from an EMBL/GenBank/DDBJ whole genome shotgun (WGS) entry which is preliminary data.</text>
</comment>
<name>A0ABN9E3K8_9NEOB</name>
<evidence type="ECO:0000313" key="2">
    <source>
        <dbReference type="Proteomes" id="UP001162483"/>
    </source>
</evidence>
<organism evidence="1 2">
    <name type="scientific">Staurois parvus</name>
    <dbReference type="NCBI Taxonomy" id="386267"/>
    <lineage>
        <taxon>Eukaryota</taxon>
        <taxon>Metazoa</taxon>
        <taxon>Chordata</taxon>
        <taxon>Craniata</taxon>
        <taxon>Vertebrata</taxon>
        <taxon>Euteleostomi</taxon>
        <taxon>Amphibia</taxon>
        <taxon>Batrachia</taxon>
        <taxon>Anura</taxon>
        <taxon>Neobatrachia</taxon>
        <taxon>Ranoidea</taxon>
        <taxon>Ranidae</taxon>
        <taxon>Staurois</taxon>
    </lineage>
</organism>